<evidence type="ECO:0000256" key="4">
    <source>
        <dbReference type="ARBA" id="ARBA00023263"/>
    </source>
</evidence>
<evidence type="ECO:0000313" key="6">
    <source>
        <dbReference type="EMBL" id="POZ63728.1"/>
    </source>
</evidence>
<proteinExistence type="inferred from homology"/>
<dbReference type="InterPro" id="IPR008966">
    <property type="entry name" value="Adhesion_dom_sf"/>
</dbReference>
<dbReference type="PANTHER" id="PTHR33420">
    <property type="entry name" value="FIMBRIAL SUBUNIT ELFA-RELATED"/>
    <property type="match status" value="1"/>
</dbReference>
<comment type="caution">
    <text evidence="6">The sequence shown here is derived from an EMBL/GenBank/DDBJ whole genome shotgun (WGS) entry which is preliminary data.</text>
</comment>
<dbReference type="Gene3D" id="2.60.40.1090">
    <property type="entry name" value="Fimbrial-type adhesion domain"/>
    <property type="match status" value="1"/>
</dbReference>
<evidence type="ECO:0000256" key="3">
    <source>
        <dbReference type="ARBA" id="ARBA00022729"/>
    </source>
</evidence>
<feature type="signal peptide" evidence="5">
    <location>
        <begin position="1"/>
        <end position="22"/>
    </location>
</feature>
<dbReference type="AlphaFoldDB" id="A0A2S5DL53"/>
<evidence type="ECO:0000256" key="5">
    <source>
        <dbReference type="SAM" id="SignalP"/>
    </source>
</evidence>
<dbReference type="Pfam" id="PF16970">
    <property type="entry name" value="FimA"/>
    <property type="match status" value="1"/>
</dbReference>
<dbReference type="GO" id="GO:0009289">
    <property type="term" value="C:pilus"/>
    <property type="evidence" value="ECO:0007669"/>
    <property type="project" value="UniProtKB-SubCell"/>
</dbReference>
<feature type="chain" id="PRO_5015459945" evidence="5">
    <location>
        <begin position="23"/>
        <end position="175"/>
    </location>
</feature>
<keyword evidence="7" id="KW-1185">Reference proteome</keyword>
<dbReference type="GO" id="GO:0043709">
    <property type="term" value="P:cell adhesion involved in single-species biofilm formation"/>
    <property type="evidence" value="ECO:0007669"/>
    <property type="project" value="TreeGrafter"/>
</dbReference>
<keyword evidence="3 5" id="KW-0732">Signal</keyword>
<evidence type="ECO:0000256" key="2">
    <source>
        <dbReference type="ARBA" id="ARBA00006671"/>
    </source>
</evidence>
<evidence type="ECO:0000313" key="7">
    <source>
        <dbReference type="Proteomes" id="UP000237082"/>
    </source>
</evidence>
<dbReference type="InterPro" id="IPR036937">
    <property type="entry name" value="Adhesion_dom_fimbrial_sf"/>
</dbReference>
<dbReference type="InterPro" id="IPR039458">
    <property type="entry name" value="FimA-like"/>
</dbReference>
<evidence type="ECO:0000256" key="1">
    <source>
        <dbReference type="ARBA" id="ARBA00004561"/>
    </source>
</evidence>
<organism evidence="6 7">
    <name type="scientific">Chromobacterium alticapitis</name>
    <dbReference type="NCBI Taxonomy" id="2073169"/>
    <lineage>
        <taxon>Bacteria</taxon>
        <taxon>Pseudomonadati</taxon>
        <taxon>Pseudomonadota</taxon>
        <taxon>Betaproteobacteria</taxon>
        <taxon>Neisseriales</taxon>
        <taxon>Chromobacteriaceae</taxon>
        <taxon>Chromobacterium</taxon>
    </lineage>
</organism>
<comment type="similarity">
    <text evidence="2">Belongs to the fimbrial protein family.</text>
</comment>
<dbReference type="PANTHER" id="PTHR33420:SF3">
    <property type="entry name" value="FIMBRIAL SUBUNIT ELFA"/>
    <property type="match status" value="1"/>
</dbReference>
<sequence length="175" mass="17684">MKMKKLVLALCVGLGTSSAAFAADGVINITGQINGSTCQVNGTANGTLATVNVTLPTVSKSALATKGATAGTTPFVLNLTQCTGASAKTLFELGSTVDQTTGNLINQTTGGASNVQVGLLNSSFQPINITNNTNSQTVSISNNVATLNYYAQYVATGAATAGAVNTSVMFSMQYN</sequence>
<dbReference type="EMBL" id="PQWB01000010">
    <property type="protein sequence ID" value="POZ63728.1"/>
    <property type="molecule type" value="Genomic_DNA"/>
</dbReference>
<comment type="subcellular location">
    <subcellularLocation>
        <location evidence="1">Fimbrium</location>
    </subcellularLocation>
</comment>
<dbReference type="OrthoDB" id="8656135at2"/>
<dbReference type="SUPFAM" id="SSF49401">
    <property type="entry name" value="Bacterial adhesins"/>
    <property type="match status" value="1"/>
</dbReference>
<name>A0A2S5DL53_9NEIS</name>
<protein>
    <submittedName>
        <fullName evidence="6">Fimbrial protein</fullName>
    </submittedName>
</protein>
<dbReference type="InterPro" id="IPR050263">
    <property type="entry name" value="Bact_Fimbrial_Adh_Pro"/>
</dbReference>
<reference evidence="7" key="1">
    <citation type="submission" date="2018-02" db="EMBL/GenBank/DDBJ databases">
        <authorList>
            <person name="O'Hara-Hanley K."/>
            <person name="Soby S."/>
        </authorList>
    </citation>
    <scope>NUCLEOTIDE SEQUENCE [LARGE SCALE GENOMIC DNA]</scope>
    <source>
        <strain evidence="7">MWU14-2602</strain>
    </source>
</reference>
<gene>
    <name evidence="6" type="ORF">C2I19_02180</name>
</gene>
<dbReference type="Proteomes" id="UP000237082">
    <property type="component" value="Unassembled WGS sequence"/>
</dbReference>
<accession>A0A2S5DL53</accession>
<keyword evidence="4" id="KW-0281">Fimbrium</keyword>